<keyword evidence="2" id="KW-0614">Plasmid</keyword>
<dbReference type="RefSeq" id="WP_179171251.1">
    <property type="nucleotide sequence ID" value="NZ_CP058530.1"/>
</dbReference>
<evidence type="ECO:0000256" key="1">
    <source>
        <dbReference type="SAM" id="MobiDB-lite"/>
    </source>
</evidence>
<sequence>MARYPRPVRDARIKCIECNAPVVETVDEGYHCVDCGGSPITSHSDASSGSEASSLNEADD</sequence>
<dbReference type="Proteomes" id="UP000509750">
    <property type="component" value="Plasmid unnamed1"/>
</dbReference>
<name>A0A7D5KGB7_9EURY</name>
<dbReference type="OrthoDB" id="216307at2157"/>
<protein>
    <submittedName>
        <fullName evidence="2">Uncharacterized protein</fullName>
    </submittedName>
</protein>
<geneLocation type="plasmid" evidence="2 3">
    <name>unnamed1</name>
</geneLocation>
<dbReference type="GeneID" id="56030947"/>
<dbReference type="AlphaFoldDB" id="A0A7D5KGB7"/>
<gene>
    <name evidence="2" type="ORF">HUG10_18900</name>
</gene>
<dbReference type="KEGG" id="halg:HUG10_18900"/>
<proteinExistence type="predicted"/>
<reference evidence="2 3" key="1">
    <citation type="submission" date="2020-07" db="EMBL/GenBank/DDBJ databases">
        <title>Gai3-2, isolated from salt lake.</title>
        <authorList>
            <person name="Cui H."/>
            <person name="Shi X."/>
        </authorList>
    </citation>
    <scope>NUCLEOTIDE SEQUENCE [LARGE SCALE GENOMIC DNA]</scope>
    <source>
        <strain evidence="2 3">Gai3-2</strain>
        <plasmid evidence="2 3">unnamed1</plasmid>
    </source>
</reference>
<keyword evidence="3" id="KW-1185">Reference proteome</keyword>
<accession>A0A7D5KGB7</accession>
<feature type="region of interest" description="Disordered" evidence="1">
    <location>
        <begin position="40"/>
        <end position="60"/>
    </location>
</feature>
<evidence type="ECO:0000313" key="2">
    <source>
        <dbReference type="EMBL" id="QLG29677.1"/>
    </source>
</evidence>
<feature type="compositionally biased region" description="Low complexity" evidence="1">
    <location>
        <begin position="42"/>
        <end position="54"/>
    </location>
</feature>
<evidence type="ECO:0000313" key="3">
    <source>
        <dbReference type="Proteomes" id="UP000509750"/>
    </source>
</evidence>
<organism evidence="2 3">
    <name type="scientific">Halorarum halophilum</name>
    <dbReference type="NCBI Taxonomy" id="2743090"/>
    <lineage>
        <taxon>Archaea</taxon>
        <taxon>Methanobacteriati</taxon>
        <taxon>Methanobacteriota</taxon>
        <taxon>Stenosarchaea group</taxon>
        <taxon>Halobacteria</taxon>
        <taxon>Halobacteriales</taxon>
        <taxon>Haloferacaceae</taxon>
        <taxon>Halorarum</taxon>
    </lineage>
</organism>
<dbReference type="EMBL" id="CP058530">
    <property type="protein sequence ID" value="QLG29677.1"/>
    <property type="molecule type" value="Genomic_DNA"/>
</dbReference>